<protein>
    <submittedName>
        <fullName evidence="1">Uncharacterized protein</fullName>
    </submittedName>
</protein>
<keyword evidence="2" id="KW-1185">Reference proteome</keyword>
<evidence type="ECO:0000313" key="1">
    <source>
        <dbReference type="EMBL" id="KAI5405005.1"/>
    </source>
</evidence>
<evidence type="ECO:0000313" key="2">
    <source>
        <dbReference type="Proteomes" id="UP001058974"/>
    </source>
</evidence>
<accession>A0A9D5AGR0</accession>
<dbReference type="Proteomes" id="UP001058974">
    <property type="component" value="Chromosome 5"/>
</dbReference>
<reference evidence="1 2" key="1">
    <citation type="journal article" date="2022" name="Nat. Genet.">
        <title>Improved pea reference genome and pan-genome highlight genomic features and evolutionary characteristics.</title>
        <authorList>
            <person name="Yang T."/>
            <person name="Liu R."/>
            <person name="Luo Y."/>
            <person name="Hu S."/>
            <person name="Wang D."/>
            <person name="Wang C."/>
            <person name="Pandey M.K."/>
            <person name="Ge S."/>
            <person name="Xu Q."/>
            <person name="Li N."/>
            <person name="Li G."/>
            <person name="Huang Y."/>
            <person name="Saxena R.K."/>
            <person name="Ji Y."/>
            <person name="Li M."/>
            <person name="Yan X."/>
            <person name="He Y."/>
            <person name="Liu Y."/>
            <person name="Wang X."/>
            <person name="Xiang C."/>
            <person name="Varshney R.K."/>
            <person name="Ding H."/>
            <person name="Gao S."/>
            <person name="Zong X."/>
        </authorList>
    </citation>
    <scope>NUCLEOTIDE SEQUENCE [LARGE SCALE GENOMIC DNA]</scope>
    <source>
        <strain evidence="1 2">cv. Zhongwan 6</strain>
    </source>
</reference>
<dbReference type="AlphaFoldDB" id="A0A9D5AGR0"/>
<gene>
    <name evidence="1" type="ORF">KIW84_051966</name>
</gene>
<dbReference type="Gramene" id="Psat05G0196600-T1">
    <property type="protein sequence ID" value="KAI5405005.1"/>
    <property type="gene ID" value="KIW84_051966"/>
</dbReference>
<comment type="caution">
    <text evidence="1">The sequence shown here is derived from an EMBL/GenBank/DDBJ whole genome shotgun (WGS) entry which is preliminary data.</text>
</comment>
<proteinExistence type="predicted"/>
<dbReference type="EMBL" id="JAMSHJ010000005">
    <property type="protein sequence ID" value="KAI5405005.1"/>
    <property type="molecule type" value="Genomic_DNA"/>
</dbReference>
<sequence>MFFHIFVHRNSLPIPKRPYGRPSKSNICHVRSSPLPAILPQHQHSQHIESDIIRPGLSIRHKQSPINLLHTIIEATRQVTVPNSVSIPKDGPMCPNFTPTVNSDFNTDNDDKSDYDPFAIVIQFSDENTIGEKKNIDEIKQYLDCRYISLSETCWRIFSYSIHGRKPVVERLFFHMEGENSVYYKDFQQIGNVLLKPSVTESMFTTWFGANKIFDEAKLLTYGDFISKFVYHKRSRSWKLRKIGYNIGRLIWVPQSTGELYYLRMMLIVKKRPSSYDDIKKIDSFQQKTFREACFAMRFLQDDREFIEASKEVHVWGSGVF</sequence>
<name>A0A9D5AGR0_PEA</name>
<organism evidence="1 2">
    <name type="scientific">Pisum sativum</name>
    <name type="common">Garden pea</name>
    <name type="synonym">Lathyrus oleraceus</name>
    <dbReference type="NCBI Taxonomy" id="3888"/>
    <lineage>
        <taxon>Eukaryota</taxon>
        <taxon>Viridiplantae</taxon>
        <taxon>Streptophyta</taxon>
        <taxon>Embryophyta</taxon>
        <taxon>Tracheophyta</taxon>
        <taxon>Spermatophyta</taxon>
        <taxon>Magnoliopsida</taxon>
        <taxon>eudicotyledons</taxon>
        <taxon>Gunneridae</taxon>
        <taxon>Pentapetalae</taxon>
        <taxon>rosids</taxon>
        <taxon>fabids</taxon>
        <taxon>Fabales</taxon>
        <taxon>Fabaceae</taxon>
        <taxon>Papilionoideae</taxon>
        <taxon>50 kb inversion clade</taxon>
        <taxon>NPAAA clade</taxon>
        <taxon>Hologalegina</taxon>
        <taxon>IRL clade</taxon>
        <taxon>Fabeae</taxon>
        <taxon>Lathyrus</taxon>
    </lineage>
</organism>